<gene>
    <name evidence="2" type="ordered locus">Huta_2597</name>
</gene>
<dbReference type="RefSeq" id="WP_015790321.1">
    <property type="nucleotide sequence ID" value="NC_013158.1"/>
</dbReference>
<dbReference type="AlphaFoldDB" id="C7NPK4"/>
<proteinExistence type="predicted"/>
<dbReference type="Proteomes" id="UP000002071">
    <property type="component" value="Chromosome"/>
</dbReference>
<accession>C7NPK4</accession>
<dbReference type="HOGENOM" id="CLU_2284986_0_0_2"/>
<dbReference type="OrthoDB" id="236394at2157"/>
<sequence length="101" mass="11576">MTANFPGNRKHNLAIEFSRYAEFGVGDVLETDEGEEVTVTDFAFRFETDDFVYWFEQLDGSYTESEIEEWALVEAAEREEYVDPGFESQQIPDPDDVDGSS</sequence>
<dbReference type="eggNOG" id="arCOG15036">
    <property type="taxonomic scope" value="Archaea"/>
</dbReference>
<evidence type="ECO:0000313" key="2">
    <source>
        <dbReference type="EMBL" id="ACV12759.1"/>
    </source>
</evidence>
<dbReference type="KEGG" id="hut:Huta_2597"/>
<dbReference type="STRING" id="519442.Huta_2597"/>
<organism evidence="2 3">
    <name type="scientific">Halorhabdus utahensis (strain DSM 12940 / JCM 11049 / AX-2)</name>
    <dbReference type="NCBI Taxonomy" id="519442"/>
    <lineage>
        <taxon>Archaea</taxon>
        <taxon>Methanobacteriati</taxon>
        <taxon>Methanobacteriota</taxon>
        <taxon>Stenosarchaea group</taxon>
        <taxon>Halobacteria</taxon>
        <taxon>Halobacteriales</taxon>
        <taxon>Haloarculaceae</taxon>
        <taxon>Halorhabdus</taxon>
    </lineage>
</organism>
<dbReference type="GeneID" id="8384902"/>
<reference evidence="2 3" key="1">
    <citation type="journal article" date="2009" name="Stand. Genomic Sci.">
        <title>Complete genome sequence of Halorhabdus utahensis type strain (AX-2).</title>
        <authorList>
            <person name="Anderson I."/>
            <person name="Tindall B.J."/>
            <person name="Pomrenke H."/>
            <person name="Goker M."/>
            <person name="Lapidus A."/>
            <person name="Nolan M."/>
            <person name="Copeland A."/>
            <person name="Glavina Del Rio T."/>
            <person name="Chen F."/>
            <person name="Tice H."/>
            <person name="Cheng J.F."/>
            <person name="Lucas S."/>
            <person name="Chertkov O."/>
            <person name="Bruce D."/>
            <person name="Brettin T."/>
            <person name="Detter J.C."/>
            <person name="Han C."/>
            <person name="Goodwin L."/>
            <person name="Land M."/>
            <person name="Hauser L."/>
            <person name="Chang Y.J."/>
            <person name="Jeffries C.D."/>
            <person name="Pitluck S."/>
            <person name="Pati A."/>
            <person name="Mavromatis K."/>
            <person name="Ivanova N."/>
            <person name="Ovchinnikova G."/>
            <person name="Chen A."/>
            <person name="Palaniappan K."/>
            <person name="Chain P."/>
            <person name="Rohde M."/>
            <person name="Bristow J."/>
            <person name="Eisen J.A."/>
            <person name="Markowitz V."/>
            <person name="Hugenholtz P."/>
            <person name="Kyrpides N.C."/>
            <person name="Klenk H.P."/>
        </authorList>
    </citation>
    <scope>NUCLEOTIDE SEQUENCE [LARGE SCALE GENOMIC DNA]</scope>
    <source>
        <strain evidence="3">DSM 12940 / JCM 11049 / AX-2</strain>
    </source>
</reference>
<keyword evidence="3" id="KW-1185">Reference proteome</keyword>
<dbReference type="EMBL" id="CP001687">
    <property type="protein sequence ID" value="ACV12759.1"/>
    <property type="molecule type" value="Genomic_DNA"/>
</dbReference>
<feature type="region of interest" description="Disordered" evidence="1">
    <location>
        <begin position="81"/>
        <end position="101"/>
    </location>
</feature>
<evidence type="ECO:0000256" key="1">
    <source>
        <dbReference type="SAM" id="MobiDB-lite"/>
    </source>
</evidence>
<name>C7NPK4_HALUD</name>
<evidence type="ECO:0000313" key="3">
    <source>
        <dbReference type="Proteomes" id="UP000002071"/>
    </source>
</evidence>
<protein>
    <submittedName>
        <fullName evidence="2">Uncharacterized protein</fullName>
    </submittedName>
</protein>